<dbReference type="Proteomes" id="UP000499080">
    <property type="component" value="Unassembled WGS sequence"/>
</dbReference>
<dbReference type="EMBL" id="BGPR01002160">
    <property type="protein sequence ID" value="GBM68753.1"/>
    <property type="molecule type" value="Genomic_DNA"/>
</dbReference>
<reference evidence="1 2" key="1">
    <citation type="journal article" date="2019" name="Sci. Rep.">
        <title>Orb-weaving spider Araneus ventricosus genome elucidates the spidroin gene catalogue.</title>
        <authorList>
            <person name="Kono N."/>
            <person name="Nakamura H."/>
            <person name="Ohtoshi R."/>
            <person name="Moran D.A.P."/>
            <person name="Shinohara A."/>
            <person name="Yoshida Y."/>
            <person name="Fujiwara M."/>
            <person name="Mori M."/>
            <person name="Tomita M."/>
            <person name="Arakawa K."/>
        </authorList>
    </citation>
    <scope>NUCLEOTIDE SEQUENCE [LARGE SCALE GENOMIC DNA]</scope>
</reference>
<protein>
    <submittedName>
        <fullName evidence="1">Uncharacterized protein</fullName>
    </submittedName>
</protein>
<evidence type="ECO:0000313" key="1">
    <source>
        <dbReference type="EMBL" id="GBM68753.1"/>
    </source>
</evidence>
<proteinExistence type="predicted"/>
<dbReference type="AlphaFoldDB" id="A0A4Y2HU37"/>
<gene>
    <name evidence="1" type="ORF">AVEN_263573_1</name>
</gene>
<organism evidence="1 2">
    <name type="scientific">Araneus ventricosus</name>
    <name type="common">Orbweaver spider</name>
    <name type="synonym">Epeira ventricosa</name>
    <dbReference type="NCBI Taxonomy" id="182803"/>
    <lineage>
        <taxon>Eukaryota</taxon>
        <taxon>Metazoa</taxon>
        <taxon>Ecdysozoa</taxon>
        <taxon>Arthropoda</taxon>
        <taxon>Chelicerata</taxon>
        <taxon>Arachnida</taxon>
        <taxon>Araneae</taxon>
        <taxon>Araneomorphae</taxon>
        <taxon>Entelegynae</taxon>
        <taxon>Araneoidea</taxon>
        <taxon>Araneidae</taxon>
        <taxon>Araneus</taxon>
    </lineage>
</organism>
<keyword evidence="2" id="KW-1185">Reference proteome</keyword>
<name>A0A4Y2HU37_ARAVE</name>
<evidence type="ECO:0000313" key="2">
    <source>
        <dbReference type="Proteomes" id="UP000499080"/>
    </source>
</evidence>
<sequence>MTRFCLQKRYTAANQKPSLPSHIQRHLKQTFESSSSPNTTVLERMFSSSLNMDLSLPTSKGFICLTEIIAVVVELARHFTMPRYLCSVLAYEEASAKLRIRMAEKGCQ</sequence>
<accession>A0A4Y2HU37</accession>
<comment type="caution">
    <text evidence="1">The sequence shown here is derived from an EMBL/GenBank/DDBJ whole genome shotgun (WGS) entry which is preliminary data.</text>
</comment>